<feature type="transmembrane region" description="Helical" evidence="1">
    <location>
        <begin position="12"/>
        <end position="36"/>
    </location>
</feature>
<organism evidence="2 3">
    <name type="scientific">Oryza sativa subsp. japonica</name>
    <name type="common">Rice</name>
    <dbReference type="NCBI Taxonomy" id="39947"/>
    <lineage>
        <taxon>Eukaryota</taxon>
        <taxon>Viridiplantae</taxon>
        <taxon>Streptophyta</taxon>
        <taxon>Embryophyta</taxon>
        <taxon>Tracheophyta</taxon>
        <taxon>Spermatophyta</taxon>
        <taxon>Magnoliopsida</taxon>
        <taxon>Liliopsida</taxon>
        <taxon>Poales</taxon>
        <taxon>Poaceae</taxon>
        <taxon>BOP clade</taxon>
        <taxon>Oryzoideae</taxon>
        <taxon>Oryzeae</taxon>
        <taxon>Oryzinae</taxon>
        <taxon>Oryza</taxon>
        <taxon>Oryza sativa</taxon>
    </lineage>
</organism>
<dbReference type="Proteomes" id="UP000059680">
    <property type="component" value="Chromosome 4"/>
</dbReference>
<keyword evidence="1" id="KW-0472">Membrane</keyword>
<dbReference type="Gramene" id="Os04t0620132-00">
    <property type="protein sequence ID" value="Os04t0620132-00"/>
    <property type="gene ID" value="Os04g0620132"/>
</dbReference>
<gene>
    <name evidence="2" type="ordered locus">Os04g0620132</name>
    <name evidence="2" type="ORF">OSNPB_040620132</name>
</gene>
<evidence type="ECO:0000313" key="2">
    <source>
        <dbReference type="EMBL" id="BAS91057.1"/>
    </source>
</evidence>
<accession>A0A0N7KJQ3</accession>
<reference evidence="3" key="1">
    <citation type="journal article" date="2005" name="Nature">
        <title>The map-based sequence of the rice genome.</title>
        <authorList>
            <consortium name="International rice genome sequencing project (IRGSP)"/>
            <person name="Matsumoto T."/>
            <person name="Wu J."/>
            <person name="Kanamori H."/>
            <person name="Katayose Y."/>
            <person name="Fujisawa M."/>
            <person name="Namiki N."/>
            <person name="Mizuno H."/>
            <person name="Yamamoto K."/>
            <person name="Antonio B.A."/>
            <person name="Baba T."/>
            <person name="Sakata K."/>
            <person name="Nagamura Y."/>
            <person name="Aoki H."/>
            <person name="Arikawa K."/>
            <person name="Arita K."/>
            <person name="Bito T."/>
            <person name="Chiden Y."/>
            <person name="Fujitsuka N."/>
            <person name="Fukunaka R."/>
            <person name="Hamada M."/>
            <person name="Harada C."/>
            <person name="Hayashi A."/>
            <person name="Hijishita S."/>
            <person name="Honda M."/>
            <person name="Hosokawa S."/>
            <person name="Ichikawa Y."/>
            <person name="Idonuma A."/>
            <person name="Iijima M."/>
            <person name="Ikeda M."/>
            <person name="Ikeno M."/>
            <person name="Ito K."/>
            <person name="Ito S."/>
            <person name="Ito T."/>
            <person name="Ito Y."/>
            <person name="Ito Y."/>
            <person name="Iwabuchi A."/>
            <person name="Kamiya K."/>
            <person name="Karasawa W."/>
            <person name="Kurita K."/>
            <person name="Katagiri S."/>
            <person name="Kikuta A."/>
            <person name="Kobayashi H."/>
            <person name="Kobayashi N."/>
            <person name="Machita K."/>
            <person name="Maehara T."/>
            <person name="Masukawa M."/>
            <person name="Mizubayashi T."/>
            <person name="Mukai Y."/>
            <person name="Nagasaki H."/>
            <person name="Nagata Y."/>
            <person name="Naito S."/>
            <person name="Nakashima M."/>
            <person name="Nakama Y."/>
            <person name="Nakamichi Y."/>
            <person name="Nakamura M."/>
            <person name="Meguro A."/>
            <person name="Negishi M."/>
            <person name="Ohta I."/>
            <person name="Ohta T."/>
            <person name="Okamoto M."/>
            <person name="Ono N."/>
            <person name="Saji S."/>
            <person name="Sakaguchi M."/>
            <person name="Sakai K."/>
            <person name="Shibata M."/>
            <person name="Shimokawa T."/>
            <person name="Song J."/>
            <person name="Takazaki Y."/>
            <person name="Terasawa K."/>
            <person name="Tsugane M."/>
            <person name="Tsuji K."/>
            <person name="Ueda S."/>
            <person name="Waki K."/>
            <person name="Yamagata H."/>
            <person name="Yamamoto M."/>
            <person name="Yamamoto S."/>
            <person name="Yamane H."/>
            <person name="Yoshiki S."/>
            <person name="Yoshihara R."/>
            <person name="Yukawa K."/>
            <person name="Zhong H."/>
            <person name="Yano M."/>
            <person name="Yuan Q."/>
            <person name="Ouyang S."/>
            <person name="Liu J."/>
            <person name="Jones K.M."/>
            <person name="Gansberger K."/>
            <person name="Moffat K."/>
            <person name="Hill J."/>
            <person name="Bera J."/>
            <person name="Fadrosh D."/>
            <person name="Jin S."/>
            <person name="Johri S."/>
            <person name="Kim M."/>
            <person name="Overton L."/>
            <person name="Reardon M."/>
            <person name="Tsitrin T."/>
            <person name="Vuong H."/>
            <person name="Weaver B."/>
            <person name="Ciecko A."/>
            <person name="Tallon L."/>
            <person name="Jackson J."/>
            <person name="Pai G."/>
            <person name="Aken S.V."/>
            <person name="Utterback T."/>
            <person name="Reidmuller S."/>
            <person name="Feldblyum T."/>
            <person name="Hsiao J."/>
            <person name="Zismann V."/>
            <person name="Iobst S."/>
            <person name="de Vazeille A.R."/>
            <person name="Buell C.R."/>
            <person name="Ying K."/>
            <person name="Li Y."/>
            <person name="Lu T."/>
            <person name="Huang Y."/>
            <person name="Zhao Q."/>
            <person name="Feng Q."/>
            <person name="Zhang L."/>
            <person name="Zhu J."/>
            <person name="Weng Q."/>
            <person name="Mu J."/>
            <person name="Lu Y."/>
            <person name="Fan D."/>
            <person name="Liu Y."/>
            <person name="Guan J."/>
            <person name="Zhang Y."/>
            <person name="Yu S."/>
            <person name="Liu X."/>
            <person name="Zhang Y."/>
            <person name="Hong G."/>
            <person name="Han B."/>
            <person name="Choisne N."/>
            <person name="Demange N."/>
            <person name="Orjeda G."/>
            <person name="Samain S."/>
            <person name="Cattolico L."/>
            <person name="Pelletier E."/>
            <person name="Couloux A."/>
            <person name="Segurens B."/>
            <person name="Wincker P."/>
            <person name="D'Hont A."/>
            <person name="Scarpelli C."/>
            <person name="Weissenbach J."/>
            <person name="Salanoubat M."/>
            <person name="Quetier F."/>
            <person name="Yu Y."/>
            <person name="Kim H.R."/>
            <person name="Rambo T."/>
            <person name="Currie J."/>
            <person name="Collura K."/>
            <person name="Luo M."/>
            <person name="Yang T."/>
            <person name="Ammiraju J.S.S."/>
            <person name="Engler F."/>
            <person name="Soderlund C."/>
            <person name="Wing R.A."/>
            <person name="Palmer L.E."/>
            <person name="de la Bastide M."/>
            <person name="Spiegel L."/>
            <person name="Nascimento L."/>
            <person name="Zutavern T."/>
            <person name="O'Shaughnessy A."/>
            <person name="Dike S."/>
            <person name="Dedhia N."/>
            <person name="Preston R."/>
            <person name="Balija V."/>
            <person name="McCombie W.R."/>
            <person name="Chow T."/>
            <person name="Chen H."/>
            <person name="Chung M."/>
            <person name="Chen C."/>
            <person name="Shaw J."/>
            <person name="Wu H."/>
            <person name="Hsiao K."/>
            <person name="Chao Y."/>
            <person name="Chu M."/>
            <person name="Cheng C."/>
            <person name="Hour A."/>
            <person name="Lee P."/>
            <person name="Lin S."/>
            <person name="Lin Y."/>
            <person name="Liou J."/>
            <person name="Liu S."/>
            <person name="Hsing Y."/>
            <person name="Raghuvanshi S."/>
            <person name="Mohanty A."/>
            <person name="Bharti A.K."/>
            <person name="Gaur A."/>
            <person name="Gupta V."/>
            <person name="Kumar D."/>
            <person name="Ravi V."/>
            <person name="Vij S."/>
            <person name="Kapur A."/>
            <person name="Khurana P."/>
            <person name="Khurana P."/>
            <person name="Khurana J.P."/>
            <person name="Tyagi A.K."/>
            <person name="Gaikwad K."/>
            <person name="Singh A."/>
            <person name="Dalal V."/>
            <person name="Srivastava S."/>
            <person name="Dixit A."/>
            <person name="Pal A.K."/>
            <person name="Ghazi I.A."/>
            <person name="Yadav M."/>
            <person name="Pandit A."/>
            <person name="Bhargava A."/>
            <person name="Sureshbabu K."/>
            <person name="Batra K."/>
            <person name="Sharma T.R."/>
            <person name="Mohapatra T."/>
            <person name="Singh N.K."/>
            <person name="Messing J."/>
            <person name="Nelson A.B."/>
            <person name="Fuks G."/>
            <person name="Kavchok S."/>
            <person name="Keizer G."/>
            <person name="Linton E."/>
            <person name="Llaca V."/>
            <person name="Song R."/>
            <person name="Tanyolac B."/>
            <person name="Young S."/>
            <person name="Ho-Il K."/>
            <person name="Hahn J.H."/>
            <person name="Sangsakoo G."/>
            <person name="Vanavichit A."/>
            <person name="de Mattos Luiz.A.T."/>
            <person name="Zimmer P.D."/>
            <person name="Malone G."/>
            <person name="Dellagostin O."/>
            <person name="de Oliveira A.C."/>
            <person name="Bevan M."/>
            <person name="Bancroft I."/>
            <person name="Minx P."/>
            <person name="Cordum H."/>
            <person name="Wilson R."/>
            <person name="Cheng Z."/>
            <person name="Jin W."/>
            <person name="Jiang J."/>
            <person name="Leong S.A."/>
            <person name="Iwama H."/>
            <person name="Gojobori T."/>
            <person name="Itoh T."/>
            <person name="Niimura Y."/>
            <person name="Fujii Y."/>
            <person name="Habara T."/>
            <person name="Sakai H."/>
            <person name="Sato Y."/>
            <person name="Wilson G."/>
            <person name="Kumar K."/>
            <person name="McCouch S."/>
            <person name="Juretic N."/>
            <person name="Hoen D."/>
            <person name="Wright S."/>
            <person name="Bruskiewich R."/>
            <person name="Bureau T."/>
            <person name="Miyao A."/>
            <person name="Hirochika H."/>
            <person name="Nishikawa T."/>
            <person name="Kadowaki K."/>
            <person name="Sugiura M."/>
            <person name="Burr B."/>
            <person name="Sasaki T."/>
        </authorList>
    </citation>
    <scope>NUCLEOTIDE SEQUENCE [LARGE SCALE GENOMIC DNA]</scope>
    <source>
        <strain evidence="3">cv. Nipponbare</strain>
    </source>
</reference>
<dbReference type="EMBL" id="AP014960">
    <property type="protein sequence ID" value="BAS91057.1"/>
    <property type="molecule type" value="Genomic_DNA"/>
</dbReference>
<reference evidence="2 3" key="2">
    <citation type="journal article" date="2013" name="Plant Cell Physiol.">
        <title>Rice Annotation Project Database (RAP-DB): an integrative and interactive database for rice genomics.</title>
        <authorList>
            <person name="Sakai H."/>
            <person name="Lee S.S."/>
            <person name="Tanaka T."/>
            <person name="Numa H."/>
            <person name="Kim J."/>
            <person name="Kawahara Y."/>
            <person name="Wakimoto H."/>
            <person name="Yang C.C."/>
            <person name="Iwamoto M."/>
            <person name="Abe T."/>
            <person name="Yamada Y."/>
            <person name="Muto A."/>
            <person name="Inokuchi H."/>
            <person name="Ikemura T."/>
            <person name="Matsumoto T."/>
            <person name="Sasaki T."/>
            <person name="Itoh T."/>
        </authorList>
    </citation>
    <scope>NUCLEOTIDE SEQUENCE [LARGE SCALE GENOMIC DNA]</scope>
    <source>
        <strain evidence="3">cv. Nipponbare</strain>
    </source>
</reference>
<proteinExistence type="predicted"/>
<protein>
    <submittedName>
        <fullName evidence="2">Os04g0620132 protein</fullName>
    </submittedName>
</protein>
<dbReference type="InParanoid" id="A0A0N7KJQ3"/>
<sequence>MLGDAETSSSSSLLAHVAMFIFPSCIPRAAISFLVFNLISSSDISFVPPFLLKYGPSSVLSSPGDAVDRPPTGVDGIEQFGLRVGVIDPSGVPVLEGS</sequence>
<keyword evidence="3" id="KW-1185">Reference proteome</keyword>
<reference evidence="2 3" key="3">
    <citation type="journal article" date="2013" name="Rice">
        <title>Improvement of the Oryza sativa Nipponbare reference genome using next generation sequence and optical map data.</title>
        <authorList>
            <person name="Kawahara Y."/>
            <person name="de la Bastide M."/>
            <person name="Hamilton J.P."/>
            <person name="Kanamori H."/>
            <person name="McCombie W.R."/>
            <person name="Ouyang S."/>
            <person name="Schwartz D.C."/>
            <person name="Tanaka T."/>
            <person name="Wu J."/>
            <person name="Zhou S."/>
            <person name="Childs K.L."/>
            <person name="Davidson R.M."/>
            <person name="Lin H."/>
            <person name="Quesada-Ocampo L."/>
            <person name="Vaillancourt B."/>
            <person name="Sakai H."/>
            <person name="Lee S.S."/>
            <person name="Kim J."/>
            <person name="Numa H."/>
            <person name="Itoh T."/>
            <person name="Buell C.R."/>
            <person name="Matsumoto T."/>
        </authorList>
    </citation>
    <scope>NUCLEOTIDE SEQUENCE [LARGE SCALE GENOMIC DNA]</scope>
    <source>
        <strain evidence="3">cv. Nipponbare</strain>
    </source>
</reference>
<keyword evidence="1" id="KW-0812">Transmembrane</keyword>
<evidence type="ECO:0000313" key="3">
    <source>
        <dbReference type="Proteomes" id="UP000059680"/>
    </source>
</evidence>
<dbReference type="AlphaFoldDB" id="A0A0N7KJQ3"/>
<keyword evidence="1" id="KW-1133">Transmembrane helix</keyword>
<dbReference type="PaxDb" id="39947-A0A0N7KJQ3"/>
<evidence type="ECO:0000256" key="1">
    <source>
        <dbReference type="SAM" id="Phobius"/>
    </source>
</evidence>
<name>A0A0N7KJQ3_ORYSJ</name>